<dbReference type="Pfam" id="PF01433">
    <property type="entry name" value="Peptidase_M1"/>
    <property type="match status" value="1"/>
</dbReference>
<dbReference type="Gene3D" id="1.10.390.10">
    <property type="entry name" value="Neutral Protease Domain 2"/>
    <property type="match status" value="1"/>
</dbReference>
<comment type="subcellular location">
    <subcellularLocation>
        <location evidence="2">Cell membrane</location>
        <topology evidence="2">Lipid-anchor</topology>
        <topology evidence="2">GPI-anchor</topology>
    </subcellularLocation>
    <subcellularLocation>
        <location evidence="1">Membrane</location>
        <topology evidence="1">Single-pass membrane protein</topology>
    </subcellularLocation>
</comment>
<dbReference type="GO" id="GO:0005886">
    <property type="term" value="C:plasma membrane"/>
    <property type="evidence" value="ECO:0007669"/>
    <property type="project" value="UniProtKB-SubCell"/>
</dbReference>
<comment type="similarity">
    <text evidence="3">Belongs to the peptidase M1 family.</text>
</comment>
<evidence type="ECO:0000256" key="11">
    <source>
        <dbReference type="ARBA" id="ARBA00023049"/>
    </source>
</evidence>
<evidence type="ECO:0000256" key="10">
    <source>
        <dbReference type="ARBA" id="ARBA00022989"/>
    </source>
</evidence>
<evidence type="ECO:0000256" key="15">
    <source>
        <dbReference type="PIRSR" id="PIRSR634016-1"/>
    </source>
</evidence>
<comment type="caution">
    <text evidence="23">The sequence shown here is derived from an EMBL/GenBank/DDBJ whole genome shotgun (WGS) entry which is preliminary data.</text>
</comment>
<dbReference type="InterPro" id="IPR001930">
    <property type="entry name" value="Peptidase_M1"/>
</dbReference>
<feature type="region of interest" description="Disordered" evidence="18">
    <location>
        <begin position="1088"/>
        <end position="1107"/>
    </location>
</feature>
<name>A0ABD0T588_LOXSC</name>
<dbReference type="InterPro" id="IPR014782">
    <property type="entry name" value="Peptidase_M1_dom"/>
</dbReference>
<dbReference type="GO" id="GO:0098552">
    <property type="term" value="C:side of membrane"/>
    <property type="evidence" value="ECO:0007669"/>
    <property type="project" value="UniProtKB-KW"/>
</dbReference>
<keyword evidence="12 19" id="KW-0472">Membrane</keyword>
<feature type="domain" description="ERAP1-like C-terminal" evidence="21">
    <location>
        <begin position="703"/>
        <end position="1017"/>
    </location>
</feature>
<feature type="binding site" evidence="16">
    <location>
        <position position="491"/>
    </location>
    <ligand>
        <name>Zn(2+)</name>
        <dbReference type="ChEBI" id="CHEBI:29105"/>
        <note>catalytic</note>
    </ligand>
</feature>
<proteinExistence type="inferred from homology"/>
<evidence type="ECO:0000256" key="18">
    <source>
        <dbReference type="SAM" id="MobiDB-lite"/>
    </source>
</evidence>
<evidence type="ECO:0000313" key="24">
    <source>
        <dbReference type="Proteomes" id="UP001549921"/>
    </source>
</evidence>
<feature type="transmembrane region" description="Helical" evidence="19">
    <location>
        <begin position="29"/>
        <end position="57"/>
    </location>
</feature>
<evidence type="ECO:0000259" key="21">
    <source>
        <dbReference type="Pfam" id="PF11838"/>
    </source>
</evidence>
<keyword evidence="9 16" id="KW-0862">Zinc</keyword>
<keyword evidence="14" id="KW-0449">Lipoprotein</keyword>
<dbReference type="EMBL" id="JBEDNZ010000010">
    <property type="protein sequence ID" value="KAL0833044.1"/>
    <property type="molecule type" value="Genomic_DNA"/>
</dbReference>
<reference evidence="23 24" key="1">
    <citation type="submission" date="2024-06" db="EMBL/GenBank/DDBJ databases">
        <title>A chromosome-level genome assembly of beet webworm, Loxostege sticticalis.</title>
        <authorList>
            <person name="Zhang Y."/>
        </authorList>
    </citation>
    <scope>NUCLEOTIDE SEQUENCE [LARGE SCALE GENOMIC DNA]</scope>
    <source>
        <strain evidence="23">AQ028</strain>
        <tissue evidence="23">Male pupae</tissue>
    </source>
</reference>
<dbReference type="Pfam" id="PF17900">
    <property type="entry name" value="Peptidase_M1_N"/>
    <property type="match status" value="2"/>
</dbReference>
<dbReference type="GO" id="GO:0046872">
    <property type="term" value="F:metal ion binding"/>
    <property type="evidence" value="ECO:0007669"/>
    <property type="project" value="UniProtKB-KW"/>
</dbReference>
<sequence>MTLSTSRQQFLAYETQTPEDIQYGRRGGIFISTCVCVLSVICAVILAVLVGVIVYFITYYKVAQNSTAPAFWDDTEPFGASGPAADLRLPSSVVPSFYRLKLNTNLESSNFNGEVYITIRANKPVKEIILHSKNLSINGNAKLTEQIYEKVETLHTRSKRQSNETLPVESTVDSTVSKNETEEVITTTANGLAENVTETTETTTQTVTEPPVVAVDTQVTHSSVRNIKITSITEATGDRLILKLETSLTPNVDYTLELPFSGQISNSLTGFYKSTYKNAQKQVKKLGVTQFEPTSARAAFPCFDEPAFKAMFEISIAHPDNITVLSNMKVSTQENITDQPGWKWTHFDRSVNMSTYLVAYVLSDFKSLETTYTSKDNITKPIRVWTRPELIDKAKYALNITPKLLSYYEDVFGVPYALDKLDLIAIPDFSSGAMENWGLITFRETTLLFDEADSTPRDKQNVAIDVAHELAHQWFGNLVTMKWWTDLWLNEGFATYIEYVGVEHIEPEWNMFESFGRDKMDLLRSDALKNTSPVSRKVIDASEISQKFDEISYSKGANLIRMLNHTISEELFHKGLVIYLNDWKYTNAEENDLWQAMYKATQTDPALKDLSVVEFMNTWTRQAGYPVVNVNRNYEKGLVEIEQKLFTSASDPYQKMVDQLWHIPISYTGMETPRSAWSTKPKTWLKKRFQIVSVDVNSTEALYVNVDAIGYYRVNYDQKNWELLSAALKSGRVQSPITKAQLIDDAFNLAKASQLNYSYALGLTTCVMNGEDSKIVWDLLLNNMGFLKYNLKATAGYVYFQDYMRMILKKQLEKLNYGLDKPRDDNEALLIENLLMWECNVESPRCLAWARGEFDKWMNNSEVNPIPSHLRSIVYSVALKYGSRREFDFLWNVFQSSADPTVKSLAINSLPSTREEALITLLLEKSITEIPKQYAVAVWSFEAPTGTSIAQEFLINNFDRVYNKFTQMDAFMFPAVLSGAFGFISHPEELTKLKTFASQHKQQLMPMSQTLQKLIDTAALRINWMNKYAASINQWFKDYVTKSTTLNNVNTNITNTDTVTPNIGANDITTPSIGANGVNSSVTTPVPDPPAIPENPGINITEVQPNL</sequence>
<dbReference type="FunFam" id="1.10.390.10:FF:000016">
    <property type="entry name" value="Glutamyl aminopeptidase"/>
    <property type="match status" value="1"/>
</dbReference>
<keyword evidence="7 16" id="KW-0479">Metal-binding</keyword>
<dbReference type="EMBL" id="JBEDNZ010000010">
    <property type="protein sequence ID" value="KAL0833045.1"/>
    <property type="molecule type" value="Genomic_DNA"/>
</dbReference>
<dbReference type="AlphaFoldDB" id="A0ABD0T588"/>
<comment type="cofactor">
    <cofactor evidence="16">
        <name>Zn(2+)</name>
        <dbReference type="ChEBI" id="CHEBI:29105"/>
    </cofactor>
    <text evidence="16">Binds 1 zinc ion per subunit.</text>
</comment>
<dbReference type="PANTHER" id="PTHR11533">
    <property type="entry name" value="PROTEASE M1 ZINC METALLOPROTEASE"/>
    <property type="match status" value="1"/>
</dbReference>
<keyword evidence="8" id="KW-0378">Hydrolase</keyword>
<keyword evidence="4" id="KW-0336">GPI-anchor</keyword>
<evidence type="ECO:0000256" key="3">
    <source>
        <dbReference type="ARBA" id="ARBA00010136"/>
    </source>
</evidence>
<dbReference type="InterPro" id="IPR034016">
    <property type="entry name" value="M1_APN-typ"/>
</dbReference>
<evidence type="ECO:0000256" key="2">
    <source>
        <dbReference type="ARBA" id="ARBA00004609"/>
    </source>
</evidence>
<evidence type="ECO:0000256" key="1">
    <source>
        <dbReference type="ARBA" id="ARBA00004167"/>
    </source>
</evidence>
<evidence type="ECO:0000256" key="4">
    <source>
        <dbReference type="ARBA" id="ARBA00022622"/>
    </source>
</evidence>
<dbReference type="Pfam" id="PF11838">
    <property type="entry name" value="ERAP1_C"/>
    <property type="match status" value="1"/>
</dbReference>
<dbReference type="Gene3D" id="1.25.50.20">
    <property type="match status" value="1"/>
</dbReference>
<evidence type="ECO:0000256" key="12">
    <source>
        <dbReference type="ARBA" id="ARBA00023136"/>
    </source>
</evidence>
<dbReference type="InterPro" id="IPR042097">
    <property type="entry name" value="Aminopeptidase_N-like_N_sf"/>
</dbReference>
<accession>A0ABD0T588</accession>
<evidence type="ECO:0000259" key="20">
    <source>
        <dbReference type="Pfam" id="PF01433"/>
    </source>
</evidence>
<keyword evidence="11" id="KW-0482">Metalloprotease</keyword>
<dbReference type="InterPro" id="IPR050344">
    <property type="entry name" value="Peptidase_M1_aminopeptidases"/>
</dbReference>
<feature type="compositionally biased region" description="Polar residues" evidence="18">
    <location>
        <begin position="171"/>
        <end position="180"/>
    </location>
</feature>
<evidence type="ECO:0000256" key="9">
    <source>
        <dbReference type="ARBA" id="ARBA00022833"/>
    </source>
</evidence>
<feature type="binding site" evidence="16">
    <location>
        <position position="472"/>
    </location>
    <ligand>
        <name>Zn(2+)</name>
        <dbReference type="ChEBI" id="CHEBI:29105"/>
        <note>catalytic</note>
    </ligand>
</feature>
<dbReference type="Proteomes" id="UP001549921">
    <property type="component" value="Unassembled WGS sequence"/>
</dbReference>
<keyword evidence="5" id="KW-0645">Protease</keyword>
<evidence type="ECO:0000256" key="8">
    <source>
        <dbReference type="ARBA" id="ARBA00022801"/>
    </source>
</evidence>
<feature type="binding site" evidence="16">
    <location>
        <position position="468"/>
    </location>
    <ligand>
        <name>Zn(2+)</name>
        <dbReference type="ChEBI" id="CHEBI:29105"/>
        <note>catalytic</note>
    </ligand>
</feature>
<dbReference type="PRINTS" id="PR00756">
    <property type="entry name" value="ALADIPTASE"/>
</dbReference>
<feature type="domain" description="Aminopeptidase N-like N-terminal" evidence="22">
    <location>
        <begin position="94"/>
        <end position="165"/>
    </location>
</feature>
<dbReference type="CDD" id="cd09601">
    <property type="entry name" value="M1_APN-Q_like"/>
    <property type="match status" value="1"/>
</dbReference>
<evidence type="ECO:0008006" key="25">
    <source>
        <dbReference type="Google" id="ProtNLM"/>
    </source>
</evidence>
<dbReference type="GO" id="GO:0006508">
    <property type="term" value="P:proteolysis"/>
    <property type="evidence" value="ECO:0007669"/>
    <property type="project" value="UniProtKB-KW"/>
</dbReference>
<evidence type="ECO:0000256" key="17">
    <source>
        <dbReference type="PIRSR" id="PIRSR634016-4"/>
    </source>
</evidence>
<feature type="site" description="Transition state stabilizer" evidence="17">
    <location>
        <position position="553"/>
    </location>
</feature>
<dbReference type="InterPro" id="IPR024571">
    <property type="entry name" value="ERAP1-like_C_dom"/>
</dbReference>
<dbReference type="InterPro" id="IPR045357">
    <property type="entry name" value="Aminopeptidase_N-like_N"/>
</dbReference>
<dbReference type="Gene3D" id="2.60.40.1910">
    <property type="match status" value="1"/>
</dbReference>
<feature type="active site" description="Proton acceptor" evidence="15">
    <location>
        <position position="469"/>
    </location>
</feature>
<evidence type="ECO:0000256" key="19">
    <source>
        <dbReference type="SAM" id="Phobius"/>
    </source>
</evidence>
<evidence type="ECO:0000256" key="13">
    <source>
        <dbReference type="ARBA" id="ARBA00023180"/>
    </source>
</evidence>
<dbReference type="Gene3D" id="2.60.40.1730">
    <property type="entry name" value="tricorn interacting facor f3 domain"/>
    <property type="match status" value="1"/>
</dbReference>
<dbReference type="SUPFAM" id="SSF55486">
    <property type="entry name" value="Metalloproteases ('zincins'), catalytic domain"/>
    <property type="match status" value="1"/>
</dbReference>
<evidence type="ECO:0000256" key="7">
    <source>
        <dbReference type="ARBA" id="ARBA00022723"/>
    </source>
</evidence>
<gene>
    <name evidence="23" type="ORF">ABMA28_001159</name>
</gene>
<evidence type="ECO:0000256" key="5">
    <source>
        <dbReference type="ARBA" id="ARBA00022670"/>
    </source>
</evidence>
<keyword evidence="13" id="KW-0325">Glycoprotein</keyword>
<evidence type="ECO:0000256" key="6">
    <source>
        <dbReference type="ARBA" id="ARBA00022692"/>
    </source>
</evidence>
<dbReference type="SUPFAM" id="SSF63737">
    <property type="entry name" value="Leukotriene A4 hydrolase N-terminal domain"/>
    <property type="match status" value="1"/>
</dbReference>
<evidence type="ECO:0000313" key="23">
    <source>
        <dbReference type="EMBL" id="KAL0833045.1"/>
    </source>
</evidence>
<feature type="domain" description="Aminopeptidase N-like N-terminal" evidence="22">
    <location>
        <begin position="224"/>
        <end position="357"/>
    </location>
</feature>
<dbReference type="GO" id="GO:0008237">
    <property type="term" value="F:metallopeptidase activity"/>
    <property type="evidence" value="ECO:0007669"/>
    <property type="project" value="UniProtKB-KW"/>
</dbReference>
<dbReference type="InterPro" id="IPR027268">
    <property type="entry name" value="Peptidase_M4/M1_CTD_sf"/>
</dbReference>
<evidence type="ECO:0000259" key="22">
    <source>
        <dbReference type="Pfam" id="PF17900"/>
    </source>
</evidence>
<organism evidence="23 24">
    <name type="scientific">Loxostege sticticalis</name>
    <name type="common">Beet webworm moth</name>
    <dbReference type="NCBI Taxonomy" id="481309"/>
    <lineage>
        <taxon>Eukaryota</taxon>
        <taxon>Metazoa</taxon>
        <taxon>Ecdysozoa</taxon>
        <taxon>Arthropoda</taxon>
        <taxon>Hexapoda</taxon>
        <taxon>Insecta</taxon>
        <taxon>Pterygota</taxon>
        <taxon>Neoptera</taxon>
        <taxon>Endopterygota</taxon>
        <taxon>Lepidoptera</taxon>
        <taxon>Glossata</taxon>
        <taxon>Ditrysia</taxon>
        <taxon>Pyraloidea</taxon>
        <taxon>Crambidae</taxon>
        <taxon>Pyraustinae</taxon>
        <taxon>Loxostege</taxon>
    </lineage>
</organism>
<feature type="region of interest" description="Disordered" evidence="18">
    <location>
        <begin position="158"/>
        <end position="180"/>
    </location>
</feature>
<keyword evidence="6 19" id="KW-0812">Transmembrane</keyword>
<feature type="domain" description="Peptidase M1 membrane alanine aminopeptidase" evidence="20">
    <location>
        <begin position="396"/>
        <end position="619"/>
    </location>
</feature>
<dbReference type="PANTHER" id="PTHR11533:SF294">
    <property type="entry name" value="THYROTROPIN-RELEASING HORMONE-DEGRADING ECTOENZYME"/>
    <property type="match status" value="1"/>
</dbReference>
<protein>
    <recommendedName>
        <fullName evidence="25">Aminopeptidase</fullName>
    </recommendedName>
</protein>
<evidence type="ECO:0000256" key="16">
    <source>
        <dbReference type="PIRSR" id="PIRSR634016-3"/>
    </source>
</evidence>
<keyword evidence="10 19" id="KW-1133">Transmembrane helix</keyword>
<evidence type="ECO:0000256" key="14">
    <source>
        <dbReference type="ARBA" id="ARBA00023288"/>
    </source>
</evidence>